<dbReference type="PROSITE" id="PS50188">
    <property type="entry name" value="B302_SPRY"/>
    <property type="match status" value="1"/>
</dbReference>
<keyword evidence="4" id="KW-1185">Reference proteome</keyword>
<sequence length="101" mass="10694">IGVGLARAGYSNNKMPGWEPVSHAWHGDDGCTFNSCGTGTPLSSPWSEGDVIGCGIDFNRSSLFFTRNGVLQGQPIRIVDTSGLHTTVGFQTKGECVSISF</sequence>
<dbReference type="InterPro" id="IPR013320">
    <property type="entry name" value="ConA-like_dom_sf"/>
</dbReference>
<evidence type="ECO:0000313" key="4">
    <source>
        <dbReference type="Proteomes" id="UP000011087"/>
    </source>
</evidence>
<feature type="non-terminal residue" evidence="2">
    <location>
        <position position="101"/>
    </location>
</feature>
<dbReference type="STRING" id="905079.L1J9E1"/>
<dbReference type="KEGG" id="gtt:GUITHDRAFT_46439"/>
<dbReference type="Proteomes" id="UP000011087">
    <property type="component" value="Unassembled WGS sequence"/>
</dbReference>
<evidence type="ECO:0000313" key="3">
    <source>
        <dbReference type="EnsemblProtists" id="EKX44932"/>
    </source>
</evidence>
<dbReference type="PaxDb" id="55529-EKX44932"/>
<dbReference type="GeneID" id="17301665"/>
<evidence type="ECO:0000313" key="2">
    <source>
        <dbReference type="EMBL" id="EKX44932.1"/>
    </source>
</evidence>
<dbReference type="InterPro" id="IPR003877">
    <property type="entry name" value="SPRY_dom"/>
</dbReference>
<name>L1J9E1_GUITC</name>
<dbReference type="EMBL" id="JH993001">
    <property type="protein sequence ID" value="EKX44932.1"/>
    <property type="molecule type" value="Genomic_DNA"/>
</dbReference>
<dbReference type="InterPro" id="IPR001870">
    <property type="entry name" value="B30.2/SPRY"/>
</dbReference>
<evidence type="ECO:0000259" key="1">
    <source>
        <dbReference type="PROSITE" id="PS50188"/>
    </source>
</evidence>
<feature type="domain" description="B30.2/SPRY" evidence="1">
    <location>
        <begin position="1"/>
        <end position="101"/>
    </location>
</feature>
<dbReference type="AlphaFoldDB" id="L1J9E1"/>
<reference evidence="2 4" key="1">
    <citation type="journal article" date="2012" name="Nature">
        <title>Algal genomes reveal evolutionary mosaicism and the fate of nucleomorphs.</title>
        <authorList>
            <consortium name="DOE Joint Genome Institute"/>
            <person name="Curtis B.A."/>
            <person name="Tanifuji G."/>
            <person name="Burki F."/>
            <person name="Gruber A."/>
            <person name="Irimia M."/>
            <person name="Maruyama S."/>
            <person name="Arias M.C."/>
            <person name="Ball S.G."/>
            <person name="Gile G.H."/>
            <person name="Hirakawa Y."/>
            <person name="Hopkins J.F."/>
            <person name="Kuo A."/>
            <person name="Rensing S.A."/>
            <person name="Schmutz J."/>
            <person name="Symeonidi A."/>
            <person name="Elias M."/>
            <person name="Eveleigh R.J."/>
            <person name="Herman E.K."/>
            <person name="Klute M.J."/>
            <person name="Nakayama T."/>
            <person name="Obornik M."/>
            <person name="Reyes-Prieto A."/>
            <person name="Armbrust E.V."/>
            <person name="Aves S.J."/>
            <person name="Beiko R.G."/>
            <person name="Coutinho P."/>
            <person name="Dacks J.B."/>
            <person name="Durnford D.G."/>
            <person name="Fast N.M."/>
            <person name="Green B.R."/>
            <person name="Grisdale C.J."/>
            <person name="Hempel F."/>
            <person name="Henrissat B."/>
            <person name="Hoppner M.P."/>
            <person name="Ishida K."/>
            <person name="Kim E."/>
            <person name="Koreny L."/>
            <person name="Kroth P.G."/>
            <person name="Liu Y."/>
            <person name="Malik S.B."/>
            <person name="Maier U.G."/>
            <person name="McRose D."/>
            <person name="Mock T."/>
            <person name="Neilson J.A."/>
            <person name="Onodera N.T."/>
            <person name="Poole A.M."/>
            <person name="Pritham E.J."/>
            <person name="Richards T.A."/>
            <person name="Rocap G."/>
            <person name="Roy S.W."/>
            <person name="Sarai C."/>
            <person name="Schaack S."/>
            <person name="Shirato S."/>
            <person name="Slamovits C.H."/>
            <person name="Spencer D.F."/>
            <person name="Suzuki S."/>
            <person name="Worden A.Z."/>
            <person name="Zauner S."/>
            <person name="Barry K."/>
            <person name="Bell C."/>
            <person name="Bharti A.K."/>
            <person name="Crow J.A."/>
            <person name="Grimwood J."/>
            <person name="Kramer R."/>
            <person name="Lindquist E."/>
            <person name="Lucas S."/>
            <person name="Salamov A."/>
            <person name="McFadden G.I."/>
            <person name="Lane C.E."/>
            <person name="Keeling P.J."/>
            <person name="Gray M.W."/>
            <person name="Grigoriev I.V."/>
            <person name="Archibald J.M."/>
        </authorList>
    </citation>
    <scope>NUCLEOTIDE SEQUENCE</scope>
    <source>
        <strain evidence="2 4">CCMP2712</strain>
    </source>
</reference>
<dbReference type="SMART" id="SM00449">
    <property type="entry name" value="SPRY"/>
    <property type="match status" value="1"/>
</dbReference>
<dbReference type="eggNOG" id="KOG1477">
    <property type="taxonomic scope" value="Eukaryota"/>
</dbReference>
<dbReference type="InterPro" id="IPR050618">
    <property type="entry name" value="Ubq-SigPath_Reg"/>
</dbReference>
<dbReference type="PANTHER" id="PTHR12864">
    <property type="entry name" value="RAN BINDING PROTEIN 9-RELATED"/>
    <property type="match status" value="1"/>
</dbReference>
<dbReference type="OrthoDB" id="25503at2759"/>
<proteinExistence type="predicted"/>
<dbReference type="OMA" id="HIRWEAN"/>
<accession>L1J9E1</accession>
<dbReference type="Pfam" id="PF00622">
    <property type="entry name" value="SPRY"/>
    <property type="match status" value="1"/>
</dbReference>
<reference evidence="4" key="2">
    <citation type="submission" date="2012-11" db="EMBL/GenBank/DDBJ databases">
        <authorList>
            <person name="Kuo A."/>
            <person name="Curtis B.A."/>
            <person name="Tanifuji G."/>
            <person name="Burki F."/>
            <person name="Gruber A."/>
            <person name="Irimia M."/>
            <person name="Maruyama S."/>
            <person name="Arias M.C."/>
            <person name="Ball S.G."/>
            <person name="Gile G.H."/>
            <person name="Hirakawa Y."/>
            <person name="Hopkins J.F."/>
            <person name="Rensing S.A."/>
            <person name="Schmutz J."/>
            <person name="Symeonidi A."/>
            <person name="Elias M."/>
            <person name="Eveleigh R.J."/>
            <person name="Herman E.K."/>
            <person name="Klute M.J."/>
            <person name="Nakayama T."/>
            <person name="Obornik M."/>
            <person name="Reyes-Prieto A."/>
            <person name="Armbrust E.V."/>
            <person name="Aves S.J."/>
            <person name="Beiko R.G."/>
            <person name="Coutinho P."/>
            <person name="Dacks J.B."/>
            <person name="Durnford D.G."/>
            <person name="Fast N.M."/>
            <person name="Green B.R."/>
            <person name="Grisdale C."/>
            <person name="Hempe F."/>
            <person name="Henrissat B."/>
            <person name="Hoppner M.P."/>
            <person name="Ishida K.-I."/>
            <person name="Kim E."/>
            <person name="Koreny L."/>
            <person name="Kroth P.G."/>
            <person name="Liu Y."/>
            <person name="Malik S.-B."/>
            <person name="Maier U.G."/>
            <person name="McRose D."/>
            <person name="Mock T."/>
            <person name="Neilson J.A."/>
            <person name="Onodera N.T."/>
            <person name="Poole A.M."/>
            <person name="Pritham E.J."/>
            <person name="Richards T.A."/>
            <person name="Rocap G."/>
            <person name="Roy S.W."/>
            <person name="Sarai C."/>
            <person name="Schaack S."/>
            <person name="Shirato S."/>
            <person name="Slamovits C.H."/>
            <person name="Spencer D.F."/>
            <person name="Suzuki S."/>
            <person name="Worden A.Z."/>
            <person name="Zauner S."/>
            <person name="Barry K."/>
            <person name="Bell C."/>
            <person name="Bharti A.K."/>
            <person name="Crow J.A."/>
            <person name="Grimwood J."/>
            <person name="Kramer R."/>
            <person name="Lindquist E."/>
            <person name="Lucas S."/>
            <person name="Salamov A."/>
            <person name="McFadden G.I."/>
            <person name="Lane C.E."/>
            <person name="Keeling P.J."/>
            <person name="Gray M.W."/>
            <person name="Grigoriev I.V."/>
            <person name="Archibald J.M."/>
        </authorList>
    </citation>
    <scope>NUCLEOTIDE SEQUENCE</scope>
    <source>
        <strain evidence="4">CCMP2712</strain>
    </source>
</reference>
<feature type="non-terminal residue" evidence="2">
    <location>
        <position position="1"/>
    </location>
</feature>
<reference evidence="3" key="3">
    <citation type="submission" date="2016-03" db="UniProtKB">
        <authorList>
            <consortium name="EnsemblProtists"/>
        </authorList>
    </citation>
    <scope>IDENTIFICATION</scope>
</reference>
<dbReference type="Gene3D" id="2.60.120.920">
    <property type="match status" value="1"/>
</dbReference>
<dbReference type="RefSeq" id="XP_005831912.1">
    <property type="nucleotide sequence ID" value="XM_005831855.1"/>
</dbReference>
<dbReference type="InterPro" id="IPR043136">
    <property type="entry name" value="B30.2/SPRY_sf"/>
</dbReference>
<dbReference type="SUPFAM" id="SSF49899">
    <property type="entry name" value="Concanavalin A-like lectins/glucanases"/>
    <property type="match status" value="1"/>
</dbReference>
<organism evidence="2">
    <name type="scientific">Guillardia theta (strain CCMP2712)</name>
    <name type="common">Cryptophyte</name>
    <dbReference type="NCBI Taxonomy" id="905079"/>
    <lineage>
        <taxon>Eukaryota</taxon>
        <taxon>Cryptophyceae</taxon>
        <taxon>Pyrenomonadales</taxon>
        <taxon>Geminigeraceae</taxon>
        <taxon>Guillardia</taxon>
    </lineage>
</organism>
<gene>
    <name evidence="2" type="ORF">GUITHDRAFT_46439</name>
</gene>
<dbReference type="EnsemblProtists" id="EKX44932">
    <property type="protein sequence ID" value="EKX44932"/>
    <property type="gene ID" value="GUITHDRAFT_46439"/>
</dbReference>
<protein>
    <recommendedName>
        <fullName evidence="1">B30.2/SPRY domain-containing protein</fullName>
    </recommendedName>
</protein>
<dbReference type="HOGENOM" id="CLU_2299127_0_0_1"/>